<accession>A0AA46TJG7</accession>
<organism evidence="1 2">
    <name type="scientific">Solicola gregarius</name>
    <dbReference type="NCBI Taxonomy" id="2908642"/>
    <lineage>
        <taxon>Bacteria</taxon>
        <taxon>Bacillati</taxon>
        <taxon>Actinomycetota</taxon>
        <taxon>Actinomycetes</taxon>
        <taxon>Propionibacteriales</taxon>
        <taxon>Nocardioidaceae</taxon>
        <taxon>Solicola</taxon>
    </lineage>
</organism>
<dbReference type="RefSeq" id="WP_271635099.1">
    <property type="nucleotide sequence ID" value="NZ_CP094970.1"/>
</dbReference>
<dbReference type="Proteomes" id="UP001164390">
    <property type="component" value="Chromosome"/>
</dbReference>
<evidence type="ECO:0008006" key="3">
    <source>
        <dbReference type="Google" id="ProtNLM"/>
    </source>
</evidence>
<name>A0AA46TJG7_9ACTN</name>
<sequence length="396" mass="42456">MRDPPRPAVVTMRAVGYAYPWDVLGDPAFIDRVRRLGLTRVAIASAYHTTRAATPFHPRHTLVSARTAALYRPVRAQAWRGRRLAPVNADWVDDPDPFGHAAEALTTAGLEVAAWIVLTHATRLGEQCPDIAVVNCFGERYPYALCPQSAEVREYAATLAAEAVRDVDCSAVVLEACGQLGVEHGGHHEKTAGAYAPSILRLLSICCCTACREAWRIRGLDPEPVVQQVRGAVDSARSGAPSPDLTETLDVVLSVRQWATDTLRRSVIDAVRAAVARPVEVVLHAQPDPWATGALPGLTSSAPDDVDTVVAQCWATGSESTDSMRSLVETLDGRAAAGAYVTVLPPVGVDDFGPHLRALRDAGTDDLHLYHLGLAGPDRYPLLAEAVVHASTEARV</sequence>
<reference evidence="1" key="1">
    <citation type="submission" date="2022-01" db="EMBL/GenBank/DDBJ databases">
        <title>Nocardioidaceae gen. sp. A5X3R13.</title>
        <authorList>
            <person name="Lopez Marin M.A."/>
            <person name="Uhlik O."/>
        </authorList>
    </citation>
    <scope>NUCLEOTIDE SEQUENCE</scope>
    <source>
        <strain evidence="1">A5X3R13</strain>
    </source>
</reference>
<proteinExistence type="predicted"/>
<dbReference type="EMBL" id="CP094970">
    <property type="protein sequence ID" value="UYM06230.1"/>
    <property type="molecule type" value="Genomic_DNA"/>
</dbReference>
<keyword evidence="2" id="KW-1185">Reference proteome</keyword>
<dbReference type="KEGG" id="sgrg:L0C25_03895"/>
<evidence type="ECO:0000313" key="2">
    <source>
        <dbReference type="Proteomes" id="UP001164390"/>
    </source>
</evidence>
<gene>
    <name evidence="1" type="ORF">L0C25_03895</name>
</gene>
<dbReference type="AlphaFoldDB" id="A0AA46TJG7"/>
<evidence type="ECO:0000313" key="1">
    <source>
        <dbReference type="EMBL" id="UYM06230.1"/>
    </source>
</evidence>
<protein>
    <recommendedName>
        <fullName evidence="3">Alanine-rich protein</fullName>
    </recommendedName>
</protein>